<dbReference type="Proteomes" id="UP001162060">
    <property type="component" value="Unassembled WGS sequence"/>
</dbReference>
<proteinExistence type="predicted"/>
<feature type="region of interest" description="Disordered" evidence="1">
    <location>
        <begin position="16"/>
        <end position="44"/>
    </location>
</feature>
<dbReference type="AlphaFoldDB" id="A0AAV1T8F0"/>
<evidence type="ECO:0000313" key="2">
    <source>
        <dbReference type="EMBL" id="CAK7907128.1"/>
    </source>
</evidence>
<reference evidence="2" key="1">
    <citation type="submission" date="2024-01" db="EMBL/GenBank/DDBJ databases">
        <authorList>
            <person name="Webb A."/>
        </authorList>
    </citation>
    <scope>NUCLEOTIDE SEQUENCE</scope>
    <source>
        <strain evidence="2">Pm1</strain>
    </source>
</reference>
<sequence>MAFFILVPRRKVEGENQYNTKNDDRPGPCLLSRPCPKSAGPSEPVSQAVTESWIRSTEWIPSSCLLLPAIQEKSEEKRRRTRKKSPPVLAGSAVDDELLLCAMMERQLREIEAQHGILTRREVLAAIVREHAIKSEHAAAEYPSIFAAAVAPGVNLQ</sequence>
<evidence type="ECO:0000256" key="1">
    <source>
        <dbReference type="SAM" id="MobiDB-lite"/>
    </source>
</evidence>
<gene>
    <name evidence="2" type="ORF">PM001_LOCUS3473</name>
</gene>
<protein>
    <submittedName>
        <fullName evidence="2">Uncharacterized protein</fullName>
    </submittedName>
</protein>
<accession>A0AAV1T8F0</accession>
<dbReference type="EMBL" id="CAKLBY020000031">
    <property type="protein sequence ID" value="CAK7907128.1"/>
    <property type="molecule type" value="Genomic_DNA"/>
</dbReference>
<organism evidence="2 3">
    <name type="scientific">Peronospora matthiolae</name>
    <dbReference type="NCBI Taxonomy" id="2874970"/>
    <lineage>
        <taxon>Eukaryota</taxon>
        <taxon>Sar</taxon>
        <taxon>Stramenopiles</taxon>
        <taxon>Oomycota</taxon>
        <taxon>Peronosporomycetes</taxon>
        <taxon>Peronosporales</taxon>
        <taxon>Peronosporaceae</taxon>
        <taxon>Peronospora</taxon>
    </lineage>
</organism>
<name>A0AAV1T8F0_9STRA</name>
<comment type="caution">
    <text evidence="2">The sequence shown here is derived from an EMBL/GenBank/DDBJ whole genome shotgun (WGS) entry which is preliminary data.</text>
</comment>
<evidence type="ECO:0000313" key="3">
    <source>
        <dbReference type="Proteomes" id="UP001162060"/>
    </source>
</evidence>